<evidence type="ECO:0000256" key="1">
    <source>
        <dbReference type="ARBA" id="ARBA00004323"/>
    </source>
</evidence>
<evidence type="ECO:0000256" key="10">
    <source>
        <dbReference type="ARBA" id="ARBA00023034"/>
    </source>
</evidence>
<comment type="subcellular location">
    <subcellularLocation>
        <location evidence="2">Endoplasmic reticulum membrane</location>
        <topology evidence="2">Single-pass type II membrane protein</topology>
    </subcellularLocation>
    <subcellularLocation>
        <location evidence="1">Golgi apparatus membrane</location>
        <topology evidence="1">Single-pass type II membrane protein</topology>
    </subcellularLocation>
</comment>
<dbReference type="GO" id="GO:0046872">
    <property type="term" value="F:metal ion binding"/>
    <property type="evidence" value="ECO:0007669"/>
    <property type="project" value="UniProtKB-KW"/>
</dbReference>
<comment type="caution">
    <text evidence="15">The sequence shown here is derived from an EMBL/GenBank/DDBJ whole genome shotgun (WGS) entry which is preliminary data.</text>
</comment>
<dbReference type="RefSeq" id="WP_074512198.1">
    <property type="nucleotide sequence ID" value="NZ_CP100895.1"/>
</dbReference>
<evidence type="ECO:0000256" key="14">
    <source>
        <dbReference type="ARBA" id="ARBA00042865"/>
    </source>
</evidence>
<dbReference type="GO" id="GO:0050650">
    <property type="term" value="P:chondroitin sulfate proteoglycan biosynthetic process"/>
    <property type="evidence" value="ECO:0007669"/>
    <property type="project" value="TreeGrafter"/>
</dbReference>
<organism evidence="15 16">
    <name type="scientific">Escherichia coli</name>
    <dbReference type="NCBI Taxonomy" id="562"/>
    <lineage>
        <taxon>Bacteria</taxon>
        <taxon>Pseudomonadati</taxon>
        <taxon>Pseudomonadota</taxon>
        <taxon>Gammaproteobacteria</taxon>
        <taxon>Enterobacterales</taxon>
        <taxon>Enterobacteriaceae</taxon>
        <taxon>Escherichia</taxon>
    </lineage>
</organism>
<keyword evidence="13" id="KW-0325">Glycoprotein</keyword>
<dbReference type="EMBL" id="RDDM01000077">
    <property type="protein sequence ID" value="RLY57728.1"/>
    <property type="molecule type" value="Genomic_DNA"/>
</dbReference>
<dbReference type="Pfam" id="PF02485">
    <property type="entry name" value="Branch"/>
    <property type="match status" value="1"/>
</dbReference>
<accession>A0A3L9I858</accession>
<protein>
    <recommendedName>
        <fullName evidence="14">Peptide O-xylosyltransferase</fullName>
    </recommendedName>
</protein>
<reference evidence="15 16" key="1">
    <citation type="submission" date="2018-10" db="EMBL/GenBank/DDBJ databases">
        <title>Comparison of Escherichia coli isolates recovered from retail chicken and from chicken fecal samples by antimicrobial susceptibility test and whole genome sequencing.</title>
        <authorList>
            <person name="Tang B."/>
            <person name="Ma Y."/>
            <person name="He X."/>
            <person name="Cao L."/>
            <person name="Xia X."/>
            <person name="Yang H."/>
        </authorList>
    </citation>
    <scope>NUCLEOTIDE SEQUENCE [LARGE SCALE GENOMIC DNA]</scope>
    <source>
        <strain evidence="15 16">CMJH98b</strain>
    </source>
</reference>
<evidence type="ECO:0000256" key="9">
    <source>
        <dbReference type="ARBA" id="ARBA00022989"/>
    </source>
</evidence>
<proteinExistence type="predicted"/>
<keyword evidence="5" id="KW-0812">Transmembrane</keyword>
<keyword evidence="8" id="KW-0735">Signal-anchor</keyword>
<evidence type="ECO:0000313" key="15">
    <source>
        <dbReference type="EMBL" id="RLY57728.1"/>
    </source>
</evidence>
<dbReference type="GO" id="GO:0015012">
    <property type="term" value="P:heparan sulfate proteoglycan biosynthetic process"/>
    <property type="evidence" value="ECO:0007669"/>
    <property type="project" value="TreeGrafter"/>
</dbReference>
<gene>
    <name evidence="15" type="ORF">EAI46_12145</name>
</gene>
<keyword evidence="10" id="KW-0333">Golgi apparatus</keyword>
<keyword evidence="11" id="KW-0472">Membrane</keyword>
<evidence type="ECO:0000256" key="7">
    <source>
        <dbReference type="ARBA" id="ARBA00022824"/>
    </source>
</evidence>
<evidence type="ECO:0000256" key="11">
    <source>
        <dbReference type="ARBA" id="ARBA00023136"/>
    </source>
</evidence>
<evidence type="ECO:0000256" key="2">
    <source>
        <dbReference type="ARBA" id="ARBA00004648"/>
    </source>
</evidence>
<keyword evidence="12" id="KW-1015">Disulfide bond</keyword>
<evidence type="ECO:0000256" key="12">
    <source>
        <dbReference type="ARBA" id="ARBA00023157"/>
    </source>
</evidence>
<evidence type="ECO:0000256" key="8">
    <source>
        <dbReference type="ARBA" id="ARBA00022968"/>
    </source>
</evidence>
<evidence type="ECO:0000256" key="6">
    <source>
        <dbReference type="ARBA" id="ARBA00022723"/>
    </source>
</evidence>
<evidence type="ECO:0000313" key="16">
    <source>
        <dbReference type="Proteomes" id="UP000281340"/>
    </source>
</evidence>
<sequence>MKKIFCITCHKISVPLKLTTDYLSSFPENIIIIHVDKKTNIDPFRRNLSPGIIYLNDRVDITWGTVSQIKAFINLLKEAVNFNPDYIFMLSGDDLLCMTNKNINATLRNIDYKNLIHYQDDRNPWIDPVIRVKYKYPDYFYARNASVFCRAKKKLMLKFNLLNTNDAFFKYRHLIHSFYKGTNWFGINNKTLEKIIRFLNDNHWYYDMYRHSLCGDEVFFHTLLKHLNVTDIYHNTTMINDALRYIDWATGPEYPRMLNEKDIEQIKKSGCIFARKFSDDINQEHFSYLLSVD</sequence>
<evidence type="ECO:0000256" key="4">
    <source>
        <dbReference type="ARBA" id="ARBA00022679"/>
    </source>
</evidence>
<dbReference type="GO" id="GO:0016020">
    <property type="term" value="C:membrane"/>
    <property type="evidence" value="ECO:0007669"/>
    <property type="project" value="InterPro"/>
</dbReference>
<dbReference type="PANTHER" id="PTHR46025:SF3">
    <property type="entry name" value="XYLOSYLTRANSFERASE OXT"/>
    <property type="match status" value="1"/>
</dbReference>
<evidence type="ECO:0000256" key="3">
    <source>
        <dbReference type="ARBA" id="ARBA00022676"/>
    </source>
</evidence>
<dbReference type="InterPro" id="IPR043538">
    <property type="entry name" value="XYLT"/>
</dbReference>
<dbReference type="AlphaFoldDB" id="A0A3L9I858"/>
<keyword evidence="9" id="KW-1133">Transmembrane helix</keyword>
<keyword evidence="4" id="KW-0808">Transferase</keyword>
<dbReference type="InterPro" id="IPR003406">
    <property type="entry name" value="Glyco_trans_14"/>
</dbReference>
<evidence type="ECO:0000256" key="5">
    <source>
        <dbReference type="ARBA" id="ARBA00022692"/>
    </source>
</evidence>
<dbReference type="Proteomes" id="UP000281340">
    <property type="component" value="Unassembled WGS sequence"/>
</dbReference>
<dbReference type="PANTHER" id="PTHR46025">
    <property type="entry name" value="XYLOSYLTRANSFERASE OXT"/>
    <property type="match status" value="1"/>
</dbReference>
<keyword evidence="3" id="KW-0328">Glycosyltransferase</keyword>
<name>A0A3L9I858_ECOLX</name>
<dbReference type="GO" id="GO:0030158">
    <property type="term" value="F:protein xylosyltransferase activity"/>
    <property type="evidence" value="ECO:0007669"/>
    <property type="project" value="InterPro"/>
</dbReference>
<keyword evidence="7" id="KW-0256">Endoplasmic reticulum</keyword>
<keyword evidence="6" id="KW-0479">Metal-binding</keyword>
<evidence type="ECO:0000256" key="13">
    <source>
        <dbReference type="ARBA" id="ARBA00023180"/>
    </source>
</evidence>